<feature type="transmembrane region" description="Helical" evidence="7">
    <location>
        <begin position="6"/>
        <end position="27"/>
    </location>
</feature>
<accession>A0A1H8BRV0</accession>
<evidence type="ECO:0000256" key="2">
    <source>
        <dbReference type="ARBA" id="ARBA00022448"/>
    </source>
</evidence>
<dbReference type="RefSeq" id="WP_091208436.1">
    <property type="nucleotide sequence ID" value="NZ_FOCL01000001.1"/>
</dbReference>
<proteinExistence type="predicted"/>
<evidence type="ECO:0000256" key="1">
    <source>
        <dbReference type="ARBA" id="ARBA00004141"/>
    </source>
</evidence>
<keyword evidence="2" id="KW-0813">Transport</keyword>
<dbReference type="Proteomes" id="UP000198942">
    <property type="component" value="Unassembled WGS sequence"/>
</dbReference>
<feature type="transmembrane region" description="Helical" evidence="7">
    <location>
        <begin position="39"/>
        <end position="58"/>
    </location>
</feature>
<dbReference type="GO" id="GO:0015297">
    <property type="term" value="F:antiporter activity"/>
    <property type="evidence" value="ECO:0007669"/>
    <property type="project" value="InterPro"/>
</dbReference>
<evidence type="ECO:0000313" key="10">
    <source>
        <dbReference type="Proteomes" id="UP000198942"/>
    </source>
</evidence>
<name>A0A1H8BRV0_9SPHI</name>
<dbReference type="AlphaFoldDB" id="A0A1H8BRV0"/>
<evidence type="ECO:0000256" key="7">
    <source>
        <dbReference type="SAM" id="Phobius"/>
    </source>
</evidence>
<feature type="transmembrane region" description="Helical" evidence="7">
    <location>
        <begin position="107"/>
        <end position="130"/>
    </location>
</feature>
<dbReference type="InterPro" id="IPR050794">
    <property type="entry name" value="CPA2_transporter"/>
</dbReference>
<keyword evidence="6 7" id="KW-0472">Membrane</keyword>
<keyword evidence="10" id="KW-1185">Reference proteome</keyword>
<dbReference type="InterPro" id="IPR038770">
    <property type="entry name" value="Na+/solute_symporter_sf"/>
</dbReference>
<dbReference type="GO" id="GO:1902600">
    <property type="term" value="P:proton transmembrane transport"/>
    <property type="evidence" value="ECO:0007669"/>
    <property type="project" value="InterPro"/>
</dbReference>
<evidence type="ECO:0000256" key="3">
    <source>
        <dbReference type="ARBA" id="ARBA00022692"/>
    </source>
</evidence>
<sequence length="433" mass="46658">MVSKLSSSEIIHFLLILLIILVPARLLGELCRRYKLPAIIGEIFAGIIVGPTVVGALAPGLFNNVFLSTPHAFQAFDGIANIGIILLMFIAGFEVDLKQIRQNGKQAISISLTGILFPFAIGFGSVWFLYQSHFANGFNNQLVTSLFFGTALSITALSVITKILLDLDILNTRIGNIVLTSAMVDDFLGWILFSVIIQLMNVGKGDASFWAVSVVVLYAVFMLTGGRWLIHKLLALAGKGEKPGRVLTMAVCLCLISACVTEALGVRGIFGAFLVGIGINDSPYFSEKHKHVLHQFTINVLAPLFFASVGLRLNFIANFNLEVVVIILIIACLAKLVGAGIGSAMSGMSKNESIAVAFGMNARGSQEIVLGLLALQAKIISGPVFEGLVVMTVATMIISGPIMKHYFLKEQKIQLDEEAVAQHMHAKTVQDLL</sequence>
<dbReference type="GO" id="GO:0016020">
    <property type="term" value="C:membrane"/>
    <property type="evidence" value="ECO:0007669"/>
    <property type="project" value="UniProtKB-SubCell"/>
</dbReference>
<gene>
    <name evidence="9" type="ORF">SAMN05192574_1011021</name>
</gene>
<evidence type="ECO:0000259" key="8">
    <source>
        <dbReference type="Pfam" id="PF00999"/>
    </source>
</evidence>
<dbReference type="PANTHER" id="PTHR32468">
    <property type="entry name" value="CATION/H + ANTIPORTER"/>
    <property type="match status" value="1"/>
</dbReference>
<dbReference type="Gene3D" id="1.20.1530.20">
    <property type="match status" value="1"/>
</dbReference>
<feature type="transmembrane region" description="Helical" evidence="7">
    <location>
        <begin position="142"/>
        <end position="165"/>
    </location>
</feature>
<protein>
    <submittedName>
        <fullName evidence="9">Kef-type K+ transport system, membrane component KefB</fullName>
    </submittedName>
</protein>
<feature type="domain" description="Cation/H+ exchanger transmembrane" evidence="8">
    <location>
        <begin position="22"/>
        <end position="407"/>
    </location>
</feature>
<evidence type="ECO:0000313" key="9">
    <source>
        <dbReference type="EMBL" id="SEM85600.1"/>
    </source>
</evidence>
<dbReference type="Pfam" id="PF00999">
    <property type="entry name" value="Na_H_Exchanger"/>
    <property type="match status" value="1"/>
</dbReference>
<feature type="transmembrane region" description="Helical" evidence="7">
    <location>
        <begin position="78"/>
        <end position="95"/>
    </location>
</feature>
<comment type="subcellular location">
    <subcellularLocation>
        <location evidence="1">Membrane</location>
        <topology evidence="1">Multi-pass membrane protein</topology>
    </subcellularLocation>
</comment>
<dbReference type="InterPro" id="IPR006153">
    <property type="entry name" value="Cation/H_exchanger_TM"/>
</dbReference>
<feature type="transmembrane region" description="Helical" evidence="7">
    <location>
        <begin position="323"/>
        <end position="345"/>
    </location>
</feature>
<evidence type="ECO:0000256" key="4">
    <source>
        <dbReference type="ARBA" id="ARBA00022989"/>
    </source>
</evidence>
<feature type="transmembrane region" description="Helical" evidence="7">
    <location>
        <begin position="379"/>
        <end position="402"/>
    </location>
</feature>
<feature type="transmembrane region" description="Helical" evidence="7">
    <location>
        <begin position="177"/>
        <end position="197"/>
    </location>
</feature>
<evidence type="ECO:0000256" key="6">
    <source>
        <dbReference type="ARBA" id="ARBA00023136"/>
    </source>
</evidence>
<dbReference type="EMBL" id="FOCL01000001">
    <property type="protein sequence ID" value="SEM85600.1"/>
    <property type="molecule type" value="Genomic_DNA"/>
</dbReference>
<feature type="transmembrane region" description="Helical" evidence="7">
    <location>
        <begin position="209"/>
        <end position="230"/>
    </location>
</feature>
<keyword evidence="3 7" id="KW-0812">Transmembrane</keyword>
<keyword evidence="5" id="KW-0406">Ion transport</keyword>
<dbReference type="STRING" id="551995.SAMN05192574_1011021"/>
<reference evidence="10" key="1">
    <citation type="submission" date="2016-10" db="EMBL/GenBank/DDBJ databases">
        <authorList>
            <person name="Varghese N."/>
            <person name="Submissions S."/>
        </authorList>
    </citation>
    <scope>NUCLEOTIDE SEQUENCE [LARGE SCALE GENOMIC DNA]</scope>
    <source>
        <strain evidence="10">Gh-48</strain>
    </source>
</reference>
<dbReference type="OrthoDB" id="9793589at2"/>
<evidence type="ECO:0000256" key="5">
    <source>
        <dbReference type="ARBA" id="ARBA00023065"/>
    </source>
</evidence>
<feature type="transmembrane region" description="Helical" evidence="7">
    <location>
        <begin position="250"/>
        <end position="279"/>
    </location>
</feature>
<keyword evidence="4 7" id="KW-1133">Transmembrane helix</keyword>
<feature type="transmembrane region" description="Helical" evidence="7">
    <location>
        <begin position="291"/>
        <end position="311"/>
    </location>
</feature>
<dbReference type="PANTHER" id="PTHR32468:SF0">
    <property type="entry name" value="K(+)_H(+) ANTIPORTER 1"/>
    <property type="match status" value="1"/>
</dbReference>
<organism evidence="9 10">
    <name type="scientific">Mucilaginibacter gossypiicola</name>
    <dbReference type="NCBI Taxonomy" id="551995"/>
    <lineage>
        <taxon>Bacteria</taxon>
        <taxon>Pseudomonadati</taxon>
        <taxon>Bacteroidota</taxon>
        <taxon>Sphingobacteriia</taxon>
        <taxon>Sphingobacteriales</taxon>
        <taxon>Sphingobacteriaceae</taxon>
        <taxon>Mucilaginibacter</taxon>
    </lineage>
</organism>